<keyword evidence="3" id="KW-1185">Reference proteome</keyword>
<dbReference type="OrthoDB" id="6349744at2759"/>
<proteinExistence type="predicted"/>
<sequence>MALSTHIKDQPWYLQITKEINDFRDVLDDKINKQREQIKACKKKNELDNKFALEMKLNSELTQQLAELNRRGTELDRVCGNFESLTIAEGDKNRLDNDKETFQVAKELTGIRFDFSAPPNVAKGYIKNESRRLLQPFEIENGDSEALWALIQSTATQDWPTADKENLVPNK</sequence>
<gene>
    <name evidence="2" type="ORF">RR48_02564</name>
</gene>
<evidence type="ECO:0000313" key="3">
    <source>
        <dbReference type="Proteomes" id="UP000053240"/>
    </source>
</evidence>
<feature type="coiled-coil region" evidence="1">
    <location>
        <begin position="24"/>
        <end position="78"/>
    </location>
</feature>
<dbReference type="AlphaFoldDB" id="A0A0N1PIZ4"/>
<evidence type="ECO:0008006" key="4">
    <source>
        <dbReference type="Google" id="ProtNLM"/>
    </source>
</evidence>
<accession>A0A0N1PIZ4</accession>
<dbReference type="InParanoid" id="A0A0N1PIZ4"/>
<name>A0A0N1PIZ4_PAPMA</name>
<organism evidence="2 3">
    <name type="scientific">Papilio machaon</name>
    <name type="common">Old World swallowtail butterfly</name>
    <dbReference type="NCBI Taxonomy" id="76193"/>
    <lineage>
        <taxon>Eukaryota</taxon>
        <taxon>Metazoa</taxon>
        <taxon>Ecdysozoa</taxon>
        <taxon>Arthropoda</taxon>
        <taxon>Hexapoda</taxon>
        <taxon>Insecta</taxon>
        <taxon>Pterygota</taxon>
        <taxon>Neoptera</taxon>
        <taxon>Endopterygota</taxon>
        <taxon>Lepidoptera</taxon>
        <taxon>Glossata</taxon>
        <taxon>Ditrysia</taxon>
        <taxon>Papilionoidea</taxon>
        <taxon>Papilionidae</taxon>
        <taxon>Papilioninae</taxon>
        <taxon>Papilio</taxon>
    </lineage>
</organism>
<dbReference type="EMBL" id="KQ459988">
    <property type="protein sequence ID" value="KPJ18781.1"/>
    <property type="molecule type" value="Genomic_DNA"/>
</dbReference>
<evidence type="ECO:0000256" key="1">
    <source>
        <dbReference type="SAM" id="Coils"/>
    </source>
</evidence>
<dbReference type="Proteomes" id="UP000053240">
    <property type="component" value="Unassembled WGS sequence"/>
</dbReference>
<evidence type="ECO:0000313" key="2">
    <source>
        <dbReference type="EMBL" id="KPJ18781.1"/>
    </source>
</evidence>
<reference evidence="2 3" key="1">
    <citation type="journal article" date="2015" name="Nat. Commun.">
        <title>Outbred genome sequencing and CRISPR/Cas9 gene editing in butterflies.</title>
        <authorList>
            <person name="Li X."/>
            <person name="Fan D."/>
            <person name="Zhang W."/>
            <person name="Liu G."/>
            <person name="Zhang L."/>
            <person name="Zhao L."/>
            <person name="Fang X."/>
            <person name="Chen L."/>
            <person name="Dong Y."/>
            <person name="Chen Y."/>
            <person name="Ding Y."/>
            <person name="Zhao R."/>
            <person name="Feng M."/>
            <person name="Zhu Y."/>
            <person name="Feng Y."/>
            <person name="Jiang X."/>
            <person name="Zhu D."/>
            <person name="Xiang H."/>
            <person name="Feng X."/>
            <person name="Li S."/>
            <person name="Wang J."/>
            <person name="Zhang G."/>
            <person name="Kronforst M.R."/>
            <person name="Wang W."/>
        </authorList>
    </citation>
    <scope>NUCLEOTIDE SEQUENCE [LARGE SCALE GENOMIC DNA]</scope>
    <source>
        <strain evidence="2">Ya'a_city_454_Pm</strain>
        <tissue evidence="2">Whole body</tissue>
    </source>
</reference>
<protein>
    <recommendedName>
        <fullName evidence="4">Kinetochore protein Spc24</fullName>
    </recommendedName>
</protein>
<keyword evidence="1" id="KW-0175">Coiled coil</keyword>
<dbReference type="KEGG" id="pmac:106720886"/>